<dbReference type="Proteomes" id="UP000285405">
    <property type="component" value="Unassembled WGS sequence"/>
</dbReference>
<feature type="domain" description="Retrotransposon gag" evidence="1">
    <location>
        <begin position="63"/>
        <end position="178"/>
    </location>
</feature>
<accession>A0A420HWZ7</accession>
<dbReference type="OrthoDB" id="3595120at2759"/>
<organism evidence="2 3">
    <name type="scientific">Golovinomyces cichoracearum</name>
    <dbReference type="NCBI Taxonomy" id="62708"/>
    <lineage>
        <taxon>Eukaryota</taxon>
        <taxon>Fungi</taxon>
        <taxon>Dikarya</taxon>
        <taxon>Ascomycota</taxon>
        <taxon>Pezizomycotina</taxon>
        <taxon>Leotiomycetes</taxon>
        <taxon>Erysiphales</taxon>
        <taxon>Erysiphaceae</taxon>
        <taxon>Golovinomyces</taxon>
    </lineage>
</organism>
<evidence type="ECO:0000313" key="3">
    <source>
        <dbReference type="Proteomes" id="UP000285405"/>
    </source>
</evidence>
<gene>
    <name evidence="2" type="ORF">GcC1_151010</name>
</gene>
<dbReference type="EMBL" id="MCBR01015139">
    <property type="protein sequence ID" value="RKF61973.1"/>
    <property type="molecule type" value="Genomic_DNA"/>
</dbReference>
<dbReference type="InterPro" id="IPR005162">
    <property type="entry name" value="Retrotrans_gag_dom"/>
</dbReference>
<sequence>MPNTIEAESSMKTTKEMADFDKIGLCKGIQPANRWLARLEREMKIVGGQATPEELFEAEEILIEDDAATWVDSSPRYRRIIDNRKYATDNDVMEFEEALRIQFPSRNAPVLEERSWREEIKNFNQKLGESLKEYYGRTQELLRRGHARDERMDGVTTLSPIEAVMLSVVVSAFLKGINDYQVRTAVLMRSKSISKSLRTA</sequence>
<dbReference type="AlphaFoldDB" id="A0A420HWZ7"/>
<name>A0A420HWZ7_9PEZI</name>
<evidence type="ECO:0000313" key="2">
    <source>
        <dbReference type="EMBL" id="RKF61973.1"/>
    </source>
</evidence>
<dbReference type="Pfam" id="PF03732">
    <property type="entry name" value="Retrotrans_gag"/>
    <property type="match status" value="1"/>
</dbReference>
<protein>
    <recommendedName>
        <fullName evidence="1">Retrotransposon gag domain-containing protein</fullName>
    </recommendedName>
</protein>
<proteinExistence type="predicted"/>
<comment type="caution">
    <text evidence="2">The sequence shown here is derived from an EMBL/GenBank/DDBJ whole genome shotgun (WGS) entry which is preliminary data.</text>
</comment>
<evidence type="ECO:0000259" key="1">
    <source>
        <dbReference type="Pfam" id="PF03732"/>
    </source>
</evidence>
<reference evidence="2 3" key="1">
    <citation type="journal article" date="2018" name="BMC Genomics">
        <title>Comparative genome analyses reveal sequence features reflecting distinct modes of host-adaptation between dicot and monocot powdery mildew.</title>
        <authorList>
            <person name="Wu Y."/>
            <person name="Ma X."/>
            <person name="Pan Z."/>
            <person name="Kale S.D."/>
            <person name="Song Y."/>
            <person name="King H."/>
            <person name="Zhang Q."/>
            <person name="Presley C."/>
            <person name="Deng X."/>
            <person name="Wei C.I."/>
            <person name="Xiao S."/>
        </authorList>
    </citation>
    <scope>NUCLEOTIDE SEQUENCE [LARGE SCALE GENOMIC DNA]</scope>
    <source>
        <strain evidence="2">UCSC1</strain>
    </source>
</reference>